<name>A0A3D8SR60_9HELO</name>
<sequence>MRASTPVALLGLATAVMGEVHQLIVGTFGTEFLYTLEFDDQALTLDLISNMSTNAASSWIALSHDKKNLYGTSWNIPTGYVSYTLNNATDIVYDTNVTIGGDCQSSKAIFIMASSEPPYAVYGSPFGGTADCGSVMSVNADGVISGMQQNYTYSSSSGVHGMAFNPANTLLYSSDDSGNALWTHSVDQTTGELTYVANVSGPATGSDPRHVAVHPSGEYLYVILEGANELAQYSIDNATGVPSFDNVTYPLIPSDATSSSYWSDEVAVSFSGNYLWATSRGRATNTTGYISGFSLSTTGAITQQMFLTPTTSTGGTSNSIAPSGFSDKWAALTDSASGFVEIWELAANGSAASIVAHLDLVDGGCCANAVWYN</sequence>
<comment type="caution">
    <text evidence="3">The sequence shown here is derived from an EMBL/GenBank/DDBJ whole genome shotgun (WGS) entry which is preliminary data.</text>
</comment>
<protein>
    <recommendedName>
        <fullName evidence="5">Carboxy-cis,cis-muconate cyclase</fullName>
    </recommendedName>
</protein>
<dbReference type="GO" id="GO:0017057">
    <property type="term" value="F:6-phosphogluconolactonase activity"/>
    <property type="evidence" value="ECO:0007669"/>
    <property type="project" value="TreeGrafter"/>
</dbReference>
<proteinExistence type="inferred from homology"/>
<reference evidence="3 4" key="1">
    <citation type="journal article" date="2018" name="IMA Fungus">
        <title>IMA Genome-F 9: Draft genome sequence of Annulohypoxylon stygium, Aspergillus mulundensis, Berkeleyomyces basicola (syn. Thielaviopsis basicola), Ceratocystis smalleyi, two Cercospora beticola strains, Coleophoma cylindrospora, Fusarium fracticaudum, Phialophora cf. hyalina, and Morchella septimelata.</title>
        <authorList>
            <person name="Wingfield B.D."/>
            <person name="Bills G.F."/>
            <person name="Dong Y."/>
            <person name="Huang W."/>
            <person name="Nel W.J."/>
            <person name="Swalarsk-Parry B.S."/>
            <person name="Vaghefi N."/>
            <person name="Wilken P.M."/>
            <person name="An Z."/>
            <person name="de Beer Z.W."/>
            <person name="De Vos L."/>
            <person name="Chen L."/>
            <person name="Duong T.A."/>
            <person name="Gao Y."/>
            <person name="Hammerbacher A."/>
            <person name="Kikkert J.R."/>
            <person name="Li Y."/>
            <person name="Li H."/>
            <person name="Li K."/>
            <person name="Li Q."/>
            <person name="Liu X."/>
            <person name="Ma X."/>
            <person name="Naidoo K."/>
            <person name="Pethybridge S.J."/>
            <person name="Sun J."/>
            <person name="Steenkamp E.T."/>
            <person name="van der Nest M.A."/>
            <person name="van Wyk S."/>
            <person name="Wingfield M.J."/>
            <person name="Xiong C."/>
            <person name="Yue Q."/>
            <person name="Zhang X."/>
        </authorList>
    </citation>
    <scope>NUCLEOTIDE SEQUENCE [LARGE SCALE GENOMIC DNA]</scope>
    <source>
        <strain evidence="3 4">BP6252</strain>
    </source>
</reference>
<dbReference type="STRING" id="1849047.A0A3D8SR60"/>
<evidence type="ECO:0000313" key="3">
    <source>
        <dbReference type="EMBL" id="RDW88796.1"/>
    </source>
</evidence>
<evidence type="ECO:0008006" key="5">
    <source>
        <dbReference type="Google" id="ProtNLM"/>
    </source>
</evidence>
<feature type="chain" id="PRO_5017658576" description="Carboxy-cis,cis-muconate cyclase" evidence="2">
    <location>
        <begin position="19"/>
        <end position="373"/>
    </location>
</feature>
<evidence type="ECO:0000256" key="1">
    <source>
        <dbReference type="ARBA" id="ARBA00005564"/>
    </source>
</evidence>
<keyword evidence="4" id="KW-1185">Reference proteome</keyword>
<dbReference type="PANTHER" id="PTHR30344">
    <property type="entry name" value="6-PHOSPHOGLUCONOLACTONASE-RELATED"/>
    <property type="match status" value="1"/>
</dbReference>
<dbReference type="EMBL" id="PDLM01000001">
    <property type="protein sequence ID" value="RDW88796.1"/>
    <property type="molecule type" value="Genomic_DNA"/>
</dbReference>
<dbReference type="SUPFAM" id="SSF75011">
    <property type="entry name" value="3-carboxy-cis,cis-mucoante lactonizing enzyme"/>
    <property type="match status" value="1"/>
</dbReference>
<dbReference type="InterPro" id="IPR019405">
    <property type="entry name" value="Lactonase_7-beta_prop"/>
</dbReference>
<dbReference type="PANTHER" id="PTHR30344:SF4">
    <property type="entry name" value="CYCLASE, PUTATIVE (AFU_ORTHOLOGUE AFUA_6G11580)-RELATED"/>
    <property type="match status" value="1"/>
</dbReference>
<accession>A0A3D8SR60</accession>
<dbReference type="InterPro" id="IPR050282">
    <property type="entry name" value="Cycloisomerase_2"/>
</dbReference>
<evidence type="ECO:0000256" key="2">
    <source>
        <dbReference type="SAM" id="SignalP"/>
    </source>
</evidence>
<evidence type="ECO:0000313" key="4">
    <source>
        <dbReference type="Proteomes" id="UP000256645"/>
    </source>
</evidence>
<dbReference type="Proteomes" id="UP000256645">
    <property type="component" value="Unassembled WGS sequence"/>
</dbReference>
<dbReference type="Pfam" id="PF10282">
    <property type="entry name" value="Lactonase"/>
    <property type="match status" value="1"/>
</dbReference>
<comment type="similarity">
    <text evidence="1">Belongs to the cycloisomerase 2 family.</text>
</comment>
<dbReference type="AlphaFoldDB" id="A0A3D8SR60"/>
<dbReference type="OrthoDB" id="1715191at2759"/>
<dbReference type="InterPro" id="IPR015943">
    <property type="entry name" value="WD40/YVTN_repeat-like_dom_sf"/>
</dbReference>
<dbReference type="Gene3D" id="2.130.10.10">
    <property type="entry name" value="YVTN repeat-like/Quinoprotein amine dehydrogenase"/>
    <property type="match status" value="1"/>
</dbReference>
<keyword evidence="2" id="KW-0732">Signal</keyword>
<feature type="signal peptide" evidence="2">
    <location>
        <begin position="1"/>
        <end position="18"/>
    </location>
</feature>
<organism evidence="3 4">
    <name type="scientific">Coleophoma cylindrospora</name>
    <dbReference type="NCBI Taxonomy" id="1849047"/>
    <lineage>
        <taxon>Eukaryota</taxon>
        <taxon>Fungi</taxon>
        <taxon>Dikarya</taxon>
        <taxon>Ascomycota</taxon>
        <taxon>Pezizomycotina</taxon>
        <taxon>Leotiomycetes</taxon>
        <taxon>Helotiales</taxon>
        <taxon>Dermateaceae</taxon>
        <taxon>Coleophoma</taxon>
    </lineage>
</organism>
<gene>
    <name evidence="3" type="ORF">BP6252_00828</name>
</gene>